<evidence type="ECO:0000313" key="3">
    <source>
        <dbReference type="Proteomes" id="UP001148018"/>
    </source>
</evidence>
<keyword evidence="3" id="KW-1185">Reference proteome</keyword>
<dbReference type="OrthoDB" id="8817156at2759"/>
<evidence type="ECO:0000313" key="2">
    <source>
        <dbReference type="EMBL" id="KAJ3609411.1"/>
    </source>
</evidence>
<protein>
    <submittedName>
        <fullName evidence="2">Uncharacterized protein</fullName>
    </submittedName>
</protein>
<feature type="compositionally biased region" description="Low complexity" evidence="1">
    <location>
        <begin position="549"/>
        <end position="613"/>
    </location>
</feature>
<feature type="compositionally biased region" description="Polar residues" evidence="1">
    <location>
        <begin position="431"/>
        <end position="441"/>
    </location>
</feature>
<gene>
    <name evidence="2" type="ORF">NHX12_023932</name>
</gene>
<evidence type="ECO:0000256" key="1">
    <source>
        <dbReference type="SAM" id="MobiDB-lite"/>
    </source>
</evidence>
<feature type="compositionally biased region" description="Low complexity" evidence="1">
    <location>
        <begin position="621"/>
        <end position="655"/>
    </location>
</feature>
<dbReference type="Proteomes" id="UP001148018">
    <property type="component" value="Unassembled WGS sequence"/>
</dbReference>
<dbReference type="AlphaFoldDB" id="A0A9Q0ELZ5"/>
<feature type="region of interest" description="Disordered" evidence="1">
    <location>
        <begin position="518"/>
        <end position="678"/>
    </location>
</feature>
<comment type="caution">
    <text evidence="2">The sequence shown here is derived from an EMBL/GenBank/DDBJ whole genome shotgun (WGS) entry which is preliminary data.</text>
</comment>
<proteinExistence type="predicted"/>
<feature type="region of interest" description="Disordered" evidence="1">
    <location>
        <begin position="415"/>
        <end position="441"/>
    </location>
</feature>
<sequence>PLSGPPAEAPPPREAGSRSASKWTSSGGPSPHVRLAPAQPLSGPPAEAPPPTWLPLSLYKWTSSGGPSPHVRLAPAQPLSGPPAEPPPCVGPVCLPQVVGPGPLFCHLKTAFFGEDIHMDIPPRDGEVAFHSKTNPSLEVVLLRGGKVVHQRGRLNSLGHLVLEDVREEDEGVYTIRDPGHPHTDTTLLLHVRDCSLETVVKYGDTFHFPLSSIQGPITLEFRHSPLHANASVPPLEATDPPAVVLYNQTGAAGDYAGRLRVSERKVVLHAVAMADEGSYTVVDRDGKVRGRNCLNVIKHEDFFRLEYGGTLRLNLHLNASRVSVTYTPSWDRRARPVLDQGVLVVPQDPLLDGRLSLEDSWLLLKKARVGDRGLFRVTDLAGIPVADAHLQVHRRNQKSNKLTLLAQQAGKVEGQAFRQEPQQHPVPEESQMQSSWEENPTESTEVTIRGLEVSRPGHYQALPSYKEALEMSDSGAECPSFALPLDSDTEGPMTFTSHRMLLDGCSPVGSVGALSDTAEAEPMAPPPAAEAELVPDSRDPAPSPAPTPDSSLLLVPASRDPAPSPDSSLLLVPASRDPAPSPDSSLLLVPASRDPAPSPDSSLLLVPASRDPAPSPTPTPDSSLLLVLPATSAGPASDGPSPSAVAPGGASPQGEESEPAKTLEEGGEGAAAASDEL</sequence>
<dbReference type="EMBL" id="JANIIK010000039">
    <property type="protein sequence ID" value="KAJ3609411.1"/>
    <property type="molecule type" value="Genomic_DNA"/>
</dbReference>
<name>A0A9Q0ELZ5_9TELE</name>
<feature type="region of interest" description="Disordered" evidence="1">
    <location>
        <begin position="1"/>
        <end position="49"/>
    </location>
</feature>
<feature type="compositionally biased region" description="Polar residues" evidence="1">
    <location>
        <begin position="19"/>
        <end position="28"/>
    </location>
</feature>
<feature type="non-terminal residue" evidence="2">
    <location>
        <position position="678"/>
    </location>
</feature>
<reference evidence="2" key="1">
    <citation type="submission" date="2022-07" db="EMBL/GenBank/DDBJ databases">
        <title>Chromosome-level genome of Muraenolepis orangiensis.</title>
        <authorList>
            <person name="Kim J."/>
        </authorList>
    </citation>
    <scope>NUCLEOTIDE SEQUENCE</scope>
    <source>
        <strain evidence="2">KU_S4_2022</strain>
        <tissue evidence="2">Muscle</tissue>
    </source>
</reference>
<accession>A0A9Q0ELZ5</accession>
<organism evidence="2 3">
    <name type="scientific">Muraenolepis orangiensis</name>
    <name type="common">Patagonian moray cod</name>
    <dbReference type="NCBI Taxonomy" id="630683"/>
    <lineage>
        <taxon>Eukaryota</taxon>
        <taxon>Metazoa</taxon>
        <taxon>Chordata</taxon>
        <taxon>Craniata</taxon>
        <taxon>Vertebrata</taxon>
        <taxon>Euteleostomi</taxon>
        <taxon>Actinopterygii</taxon>
        <taxon>Neopterygii</taxon>
        <taxon>Teleostei</taxon>
        <taxon>Neoteleostei</taxon>
        <taxon>Acanthomorphata</taxon>
        <taxon>Zeiogadaria</taxon>
        <taxon>Gadariae</taxon>
        <taxon>Gadiformes</taxon>
        <taxon>Muraenolepidoidei</taxon>
        <taxon>Muraenolepididae</taxon>
        <taxon>Muraenolepis</taxon>
    </lineage>
</organism>